<dbReference type="AlphaFoldDB" id="A0AAV4FGS4"/>
<protein>
    <submittedName>
        <fullName evidence="1">Uncharacterized protein</fullName>
    </submittedName>
</protein>
<evidence type="ECO:0000313" key="1">
    <source>
        <dbReference type="EMBL" id="GFR71586.1"/>
    </source>
</evidence>
<comment type="caution">
    <text evidence="1">The sequence shown here is derived from an EMBL/GenBank/DDBJ whole genome shotgun (WGS) entry which is preliminary data.</text>
</comment>
<name>A0AAV4FGS4_9GAST</name>
<reference evidence="1 2" key="1">
    <citation type="journal article" date="2021" name="Elife">
        <title>Chloroplast acquisition without the gene transfer in kleptoplastic sea slugs, Plakobranchus ocellatus.</title>
        <authorList>
            <person name="Maeda T."/>
            <person name="Takahashi S."/>
            <person name="Yoshida T."/>
            <person name="Shimamura S."/>
            <person name="Takaki Y."/>
            <person name="Nagai Y."/>
            <person name="Toyoda A."/>
            <person name="Suzuki Y."/>
            <person name="Arimoto A."/>
            <person name="Ishii H."/>
            <person name="Satoh N."/>
            <person name="Nishiyama T."/>
            <person name="Hasebe M."/>
            <person name="Maruyama T."/>
            <person name="Minagawa J."/>
            <person name="Obokata J."/>
            <person name="Shigenobu S."/>
        </authorList>
    </citation>
    <scope>NUCLEOTIDE SEQUENCE [LARGE SCALE GENOMIC DNA]</scope>
</reference>
<organism evidence="1 2">
    <name type="scientific">Elysia marginata</name>
    <dbReference type="NCBI Taxonomy" id="1093978"/>
    <lineage>
        <taxon>Eukaryota</taxon>
        <taxon>Metazoa</taxon>
        <taxon>Spiralia</taxon>
        <taxon>Lophotrochozoa</taxon>
        <taxon>Mollusca</taxon>
        <taxon>Gastropoda</taxon>
        <taxon>Heterobranchia</taxon>
        <taxon>Euthyneura</taxon>
        <taxon>Panpulmonata</taxon>
        <taxon>Sacoglossa</taxon>
        <taxon>Placobranchoidea</taxon>
        <taxon>Plakobranchidae</taxon>
        <taxon>Elysia</taxon>
    </lineage>
</organism>
<evidence type="ECO:0000313" key="2">
    <source>
        <dbReference type="Proteomes" id="UP000762676"/>
    </source>
</evidence>
<accession>A0AAV4FGS4</accession>
<keyword evidence="2" id="KW-1185">Reference proteome</keyword>
<dbReference type="Proteomes" id="UP000762676">
    <property type="component" value="Unassembled WGS sequence"/>
</dbReference>
<gene>
    <name evidence="1" type="ORF">ElyMa_002097500</name>
</gene>
<proteinExistence type="predicted"/>
<sequence>MLHESQLASYKLAGKQQKTTLVLRFDAMADTSVSTSHLSTPAKVRRKWPSQLRKDRGRLHQSYLLSKENAPTSLNNTESTNQTPVIDRTKITKPSKLDLGQIAPANKSCVCVRSTHCLCVSATFECNRPSDNYRRRRLYGLL</sequence>
<dbReference type="EMBL" id="BMAT01004302">
    <property type="protein sequence ID" value="GFR71586.1"/>
    <property type="molecule type" value="Genomic_DNA"/>
</dbReference>